<keyword evidence="8" id="KW-1185">Reference proteome</keyword>
<evidence type="ECO:0000256" key="2">
    <source>
        <dbReference type="ARBA" id="ARBA00022999"/>
    </source>
</evidence>
<evidence type="ECO:0000256" key="1">
    <source>
        <dbReference type="ARBA" id="ARBA00022443"/>
    </source>
</evidence>
<dbReference type="PRINTS" id="PR00499">
    <property type="entry name" value="P67PHOX"/>
</dbReference>
<keyword evidence="1 4" id="KW-0728">SH3 domain</keyword>
<dbReference type="InterPro" id="IPR036028">
    <property type="entry name" value="SH3-like_dom_sf"/>
</dbReference>
<dbReference type="PROSITE" id="PS50001">
    <property type="entry name" value="SH2"/>
    <property type="match status" value="1"/>
</dbReference>
<dbReference type="CDD" id="cd11805">
    <property type="entry name" value="SH3_GRB2_like_C"/>
    <property type="match status" value="1"/>
</dbReference>
<evidence type="ECO:0000256" key="3">
    <source>
        <dbReference type="PROSITE-ProRule" id="PRU00191"/>
    </source>
</evidence>
<evidence type="ECO:0000313" key="8">
    <source>
        <dbReference type="Proteomes" id="UP000605970"/>
    </source>
</evidence>
<dbReference type="OrthoDB" id="10255964at2759"/>
<protein>
    <submittedName>
        <fullName evidence="7">Uncharacterized protein</fullName>
    </submittedName>
</protein>
<accession>A0A8S9ZTE9</accession>
<feature type="domain" description="SH3" evidence="6">
    <location>
        <begin position="1"/>
        <end position="58"/>
    </location>
</feature>
<keyword evidence="2 3" id="KW-0727">SH2 domain</keyword>
<dbReference type="SMART" id="SM00326">
    <property type="entry name" value="SH3"/>
    <property type="match status" value="2"/>
</dbReference>
<gene>
    <name evidence="7" type="ORF">Mgra_00004000</name>
</gene>
<dbReference type="PANTHER" id="PTHR46037">
    <property type="entry name" value="PROTEIN ENHANCER OF SEVENLESS 2B"/>
    <property type="match status" value="1"/>
</dbReference>
<dbReference type="SUPFAM" id="SSF55550">
    <property type="entry name" value="SH2 domain"/>
    <property type="match status" value="1"/>
</dbReference>
<dbReference type="InterPro" id="IPR000980">
    <property type="entry name" value="SH2"/>
</dbReference>
<evidence type="ECO:0000259" key="6">
    <source>
        <dbReference type="PROSITE" id="PS50002"/>
    </source>
</evidence>
<dbReference type="EMBL" id="JABEBT010000028">
    <property type="protein sequence ID" value="KAF7636603.1"/>
    <property type="molecule type" value="Genomic_DNA"/>
</dbReference>
<dbReference type="InterPro" id="IPR036860">
    <property type="entry name" value="SH2_dom_sf"/>
</dbReference>
<dbReference type="PRINTS" id="PR00452">
    <property type="entry name" value="SH3DOMAIN"/>
</dbReference>
<dbReference type="Proteomes" id="UP000605970">
    <property type="component" value="Unassembled WGS sequence"/>
</dbReference>
<dbReference type="Pfam" id="PF00018">
    <property type="entry name" value="SH3_1"/>
    <property type="match status" value="2"/>
</dbReference>
<evidence type="ECO:0000256" key="4">
    <source>
        <dbReference type="PROSITE-ProRule" id="PRU00192"/>
    </source>
</evidence>
<evidence type="ECO:0000313" key="7">
    <source>
        <dbReference type="EMBL" id="KAF7636603.1"/>
    </source>
</evidence>
<dbReference type="InterPro" id="IPR043539">
    <property type="entry name" value="Grb2-like"/>
</dbReference>
<dbReference type="CDD" id="cd09941">
    <property type="entry name" value="SH2_Grb2_like"/>
    <property type="match status" value="1"/>
</dbReference>
<dbReference type="Gene3D" id="2.30.30.40">
    <property type="entry name" value="SH3 Domains"/>
    <property type="match status" value="2"/>
</dbReference>
<dbReference type="Pfam" id="PF00017">
    <property type="entry name" value="SH2"/>
    <property type="match status" value="1"/>
</dbReference>
<name>A0A8S9ZTE9_9BILA</name>
<reference evidence="7" key="1">
    <citation type="journal article" date="2020" name="Ecol. Evol.">
        <title>Genome structure and content of the rice root-knot nematode (Meloidogyne graminicola).</title>
        <authorList>
            <person name="Phan N.T."/>
            <person name="Danchin E.G.J."/>
            <person name="Klopp C."/>
            <person name="Perfus-Barbeoch L."/>
            <person name="Kozlowski D.K."/>
            <person name="Koutsovoulos G.D."/>
            <person name="Lopez-Roques C."/>
            <person name="Bouchez O."/>
            <person name="Zahm M."/>
            <person name="Besnard G."/>
            <person name="Bellafiore S."/>
        </authorList>
    </citation>
    <scope>NUCLEOTIDE SEQUENCE</scope>
    <source>
        <strain evidence="7">VN-18</strain>
    </source>
</reference>
<dbReference type="AlphaFoldDB" id="A0A8S9ZTE9"/>
<dbReference type="PROSITE" id="PS50002">
    <property type="entry name" value="SH3"/>
    <property type="match status" value="2"/>
</dbReference>
<feature type="domain" description="SH2" evidence="5">
    <location>
        <begin position="60"/>
        <end position="138"/>
    </location>
</feature>
<feature type="domain" description="SH3" evidence="6">
    <location>
        <begin position="163"/>
        <end position="222"/>
    </location>
</feature>
<dbReference type="Gene3D" id="3.30.505.10">
    <property type="entry name" value="SH2 domain"/>
    <property type="match status" value="1"/>
</dbReference>
<comment type="caution">
    <text evidence="7">The sequence shown here is derived from an EMBL/GenBank/DDBJ whole genome shotgun (WGS) entry which is preliminary data.</text>
</comment>
<dbReference type="SMART" id="SM00252">
    <property type="entry name" value="SH2"/>
    <property type="match status" value="1"/>
</dbReference>
<evidence type="ECO:0000259" key="5">
    <source>
        <dbReference type="PROSITE" id="PS50001"/>
    </source>
</evidence>
<dbReference type="PRINTS" id="PR00401">
    <property type="entry name" value="SH2DOMAIN"/>
</dbReference>
<sequence length="344" mass="40400">MEAIAEHDFTANEADELNFKRGQILKILNKDEDPHWYKAEIGGVEGLIPSNYIRMMEHSWYLGNISRSDSEALLLKQGNPDGAFLVRRSESSPGEFSISVRYDNAVQHFKVLRDTKLGQYYLWSKRFNSLNELINYHRPPNGSNSISKTHNVLLRSMDSAFSNKHGLVQALFDFSPQEEGELGFQRGDIITVTKREDENWWEGTLNNQMGIFPATYVVGKIKRIFAIDAHTKADRFQSLQFYLNQDLFHLYYYSMNKAFKYQFWPEDVQNTEKFLDKIYPQIRQLFKLKYEEIFKDNEIEKFNKQTIDQIFKEFISMSYKIYEAIGKSNTQSTNPKFAEFNKII</sequence>
<dbReference type="InterPro" id="IPR001452">
    <property type="entry name" value="SH3_domain"/>
</dbReference>
<dbReference type="SUPFAM" id="SSF50044">
    <property type="entry name" value="SH3-domain"/>
    <property type="match status" value="2"/>
</dbReference>
<organism evidence="7 8">
    <name type="scientific">Meloidogyne graminicola</name>
    <dbReference type="NCBI Taxonomy" id="189291"/>
    <lineage>
        <taxon>Eukaryota</taxon>
        <taxon>Metazoa</taxon>
        <taxon>Ecdysozoa</taxon>
        <taxon>Nematoda</taxon>
        <taxon>Chromadorea</taxon>
        <taxon>Rhabditida</taxon>
        <taxon>Tylenchina</taxon>
        <taxon>Tylenchomorpha</taxon>
        <taxon>Tylenchoidea</taxon>
        <taxon>Meloidogynidae</taxon>
        <taxon>Meloidogyninae</taxon>
        <taxon>Meloidogyne</taxon>
    </lineage>
</organism>
<proteinExistence type="predicted"/>
<dbReference type="CDD" id="cd11804">
    <property type="entry name" value="SH3_GRB2_like_N"/>
    <property type="match status" value="1"/>
</dbReference>